<proteinExistence type="predicted"/>
<sequence>MAYELSAVIAGEEVLRTAARGLPAVRTAALGRGLSLLPMTEALFHAVADGRGRGALGFREVPEGFDRVLAVWSAGGPVAYVEAEYFGGAGEQRAAVWEGGSLVLGPLRVEEGEPFPPAGSPVSRALRRLGVTARPGEDEFATAGLHRHRNTGDWVA</sequence>
<name>A0A101QQI6_9ACTN</name>
<dbReference type="RefSeq" id="WP_067240546.1">
    <property type="nucleotide sequence ID" value="NZ_KQ948562.1"/>
</dbReference>
<reference evidence="1 2" key="1">
    <citation type="submission" date="2015-10" db="EMBL/GenBank/DDBJ databases">
        <title>Draft genome sequence of Streptomyces longwoodensis DSM 41677, type strain for the species Streptomyces longwoodensis.</title>
        <authorList>
            <person name="Ruckert C."/>
            <person name="Winkler A."/>
            <person name="Kalinowski J."/>
            <person name="Kampfer P."/>
            <person name="Glaeser S."/>
        </authorList>
    </citation>
    <scope>NUCLEOTIDE SEQUENCE [LARGE SCALE GENOMIC DNA]</scope>
    <source>
        <strain evidence="1 2">DSM 41677</strain>
    </source>
</reference>
<dbReference type="EMBL" id="LMWS01000041">
    <property type="protein sequence ID" value="KUN34103.1"/>
    <property type="molecule type" value="Genomic_DNA"/>
</dbReference>
<protein>
    <submittedName>
        <fullName evidence="1">Uncharacterized protein</fullName>
    </submittedName>
</protein>
<dbReference type="GeneID" id="91429012"/>
<gene>
    <name evidence="1" type="ORF">AQJ30_31015</name>
</gene>
<dbReference type="STRING" id="68231.AQJ30_31015"/>
<evidence type="ECO:0000313" key="2">
    <source>
        <dbReference type="Proteomes" id="UP000053271"/>
    </source>
</evidence>
<dbReference type="Proteomes" id="UP000053271">
    <property type="component" value="Unassembled WGS sequence"/>
</dbReference>
<keyword evidence="2" id="KW-1185">Reference proteome</keyword>
<evidence type="ECO:0000313" key="1">
    <source>
        <dbReference type="EMBL" id="KUN34103.1"/>
    </source>
</evidence>
<comment type="caution">
    <text evidence="1">The sequence shown here is derived from an EMBL/GenBank/DDBJ whole genome shotgun (WGS) entry which is preliminary data.</text>
</comment>
<organism evidence="1 2">
    <name type="scientific">Streptomyces longwoodensis</name>
    <dbReference type="NCBI Taxonomy" id="68231"/>
    <lineage>
        <taxon>Bacteria</taxon>
        <taxon>Bacillati</taxon>
        <taxon>Actinomycetota</taxon>
        <taxon>Actinomycetes</taxon>
        <taxon>Kitasatosporales</taxon>
        <taxon>Streptomycetaceae</taxon>
        <taxon>Streptomyces</taxon>
    </lineage>
</organism>
<dbReference type="AlphaFoldDB" id="A0A101QQI6"/>
<accession>A0A101QQI6</accession>